<dbReference type="STRING" id="1125712.HMPREF1316_1475"/>
<dbReference type="GO" id="GO:0005886">
    <property type="term" value="C:plasma membrane"/>
    <property type="evidence" value="ECO:0007669"/>
    <property type="project" value="UniProtKB-SubCell"/>
</dbReference>
<dbReference type="AlphaFoldDB" id="U2VBK2"/>
<dbReference type="Gene3D" id="1.10.1760.20">
    <property type="match status" value="1"/>
</dbReference>
<dbReference type="Pfam" id="PF13190">
    <property type="entry name" value="PDGLE"/>
    <property type="match status" value="1"/>
</dbReference>
<organism evidence="9 10">
    <name type="scientific">Olsenella profusa F0195</name>
    <dbReference type="NCBI Taxonomy" id="1125712"/>
    <lineage>
        <taxon>Bacteria</taxon>
        <taxon>Bacillati</taxon>
        <taxon>Actinomycetota</taxon>
        <taxon>Coriobacteriia</taxon>
        <taxon>Coriobacteriales</taxon>
        <taxon>Atopobiaceae</taxon>
        <taxon>Olsenella</taxon>
    </lineage>
</organism>
<proteinExistence type="predicted"/>
<keyword evidence="5 7" id="KW-1133">Transmembrane helix</keyword>
<keyword evidence="10" id="KW-1185">Reference proteome</keyword>
<dbReference type="OrthoDB" id="5395048at2"/>
<keyword evidence="6 7" id="KW-0472">Membrane</keyword>
<dbReference type="Pfam" id="PF01891">
    <property type="entry name" value="CbiM"/>
    <property type="match status" value="1"/>
</dbReference>
<dbReference type="EMBL" id="AWEZ01000017">
    <property type="protein sequence ID" value="ERL09971.1"/>
    <property type="molecule type" value="Genomic_DNA"/>
</dbReference>
<accession>U2VBK2</accession>
<dbReference type="NCBIfam" id="NF008873">
    <property type="entry name" value="PRK11909.1"/>
    <property type="match status" value="1"/>
</dbReference>
<evidence type="ECO:0000313" key="10">
    <source>
        <dbReference type="Proteomes" id="UP000016638"/>
    </source>
</evidence>
<dbReference type="NCBIfam" id="NF005598">
    <property type="entry name" value="PRK07331.1"/>
    <property type="match status" value="1"/>
</dbReference>
<evidence type="ECO:0000259" key="8">
    <source>
        <dbReference type="Pfam" id="PF13190"/>
    </source>
</evidence>
<dbReference type="GO" id="GO:0000041">
    <property type="term" value="P:transition metal ion transport"/>
    <property type="evidence" value="ECO:0007669"/>
    <property type="project" value="InterPro"/>
</dbReference>
<name>U2VBK2_9ACTN</name>
<dbReference type="eggNOG" id="COG0310">
    <property type="taxonomic scope" value="Bacteria"/>
</dbReference>
<feature type="transmembrane region" description="Helical" evidence="7">
    <location>
        <begin position="233"/>
        <end position="252"/>
    </location>
</feature>
<dbReference type="RefSeq" id="WP_021725264.1">
    <property type="nucleotide sequence ID" value="NZ_AWEZ01000017.1"/>
</dbReference>
<evidence type="ECO:0000313" key="9">
    <source>
        <dbReference type="EMBL" id="ERL09971.1"/>
    </source>
</evidence>
<evidence type="ECO:0000256" key="6">
    <source>
        <dbReference type="ARBA" id="ARBA00023136"/>
    </source>
</evidence>
<keyword evidence="2" id="KW-0813">Transport</keyword>
<sequence length="331" mass="33945">MHIPENYLSPSTCGVMVAAMAPVWAHAARRVRDDLPAEKVSLLGVAAAFSFLAMMFNVPIPGGTTGHAVCGTLVAILFGPWPALLAISMALAMQAFLFGDGGVLALGANCFNLAFVLPMVGFGAYRLVRLHARGARGELVAAGVGSYLGINAAALCAATELGVQPLLFVDAAGQALFCPYPLWVSVPAMLVGHLTVWGAAEVVFTVGILAYVRRVAPSFGAGVTVPDGRRGTAGVAALLAALAVATPLGLLATGDAWGEWSAGDLAARVGYMPGGMGGWQWAALLPDYSLGGLPGWVGYMLSAVIGVALLVVVFRLAVGLARPEVDFDGRA</sequence>
<evidence type="ECO:0000256" key="7">
    <source>
        <dbReference type="SAM" id="Phobius"/>
    </source>
</evidence>
<gene>
    <name evidence="9" type="ORF">HMPREF1316_1475</name>
</gene>
<evidence type="ECO:0000256" key="1">
    <source>
        <dbReference type="ARBA" id="ARBA00004651"/>
    </source>
</evidence>
<feature type="transmembrane region" description="Helical" evidence="7">
    <location>
        <begin position="296"/>
        <end position="318"/>
    </location>
</feature>
<evidence type="ECO:0000256" key="2">
    <source>
        <dbReference type="ARBA" id="ARBA00022448"/>
    </source>
</evidence>
<dbReference type="InterPro" id="IPR025937">
    <property type="entry name" value="PDGLE_dom"/>
</dbReference>
<evidence type="ECO:0000256" key="3">
    <source>
        <dbReference type="ARBA" id="ARBA00022475"/>
    </source>
</evidence>
<keyword evidence="3" id="KW-1003">Cell membrane</keyword>
<evidence type="ECO:0000256" key="5">
    <source>
        <dbReference type="ARBA" id="ARBA00022989"/>
    </source>
</evidence>
<feature type="transmembrane region" description="Helical" evidence="7">
    <location>
        <begin position="7"/>
        <end position="28"/>
    </location>
</feature>
<evidence type="ECO:0000256" key="4">
    <source>
        <dbReference type="ARBA" id="ARBA00022692"/>
    </source>
</evidence>
<feature type="transmembrane region" description="Helical" evidence="7">
    <location>
        <begin position="40"/>
        <end position="60"/>
    </location>
</feature>
<protein>
    <submittedName>
        <fullName evidence="9">Cobalt uptake substrate-specific transmembrane region</fullName>
    </submittedName>
</protein>
<reference evidence="9 10" key="1">
    <citation type="submission" date="2013-08" db="EMBL/GenBank/DDBJ databases">
        <authorList>
            <person name="Durkin A.S."/>
            <person name="Haft D.R."/>
            <person name="McCorrison J."/>
            <person name="Torralba M."/>
            <person name="Gillis M."/>
            <person name="Haft D.H."/>
            <person name="Methe B."/>
            <person name="Sutton G."/>
            <person name="Nelson K.E."/>
        </authorList>
    </citation>
    <scope>NUCLEOTIDE SEQUENCE [LARGE SCALE GENOMIC DNA]</scope>
    <source>
        <strain evidence="9 10">F0195</strain>
    </source>
</reference>
<dbReference type="InterPro" id="IPR002751">
    <property type="entry name" value="CbiM/NikMN"/>
</dbReference>
<dbReference type="PATRIC" id="fig|1125712.3.peg.509"/>
<feature type="transmembrane region" description="Helical" evidence="7">
    <location>
        <begin position="182"/>
        <end position="212"/>
    </location>
</feature>
<comment type="subcellular location">
    <subcellularLocation>
        <location evidence="1">Cell membrane</location>
        <topology evidence="1">Multi-pass membrane protein</topology>
    </subcellularLocation>
</comment>
<comment type="caution">
    <text evidence="9">The sequence shown here is derived from an EMBL/GenBank/DDBJ whole genome shotgun (WGS) entry which is preliminary data.</text>
</comment>
<keyword evidence="4 7" id="KW-0812">Transmembrane</keyword>
<dbReference type="PANTHER" id="PTHR34229">
    <property type="entry name" value="METAL TRANSPORT PROTEIN HI_1621-RELATED"/>
    <property type="match status" value="1"/>
</dbReference>
<dbReference type="Proteomes" id="UP000016638">
    <property type="component" value="Unassembled WGS sequence"/>
</dbReference>
<feature type="transmembrane region" description="Helical" evidence="7">
    <location>
        <begin position="72"/>
        <end position="97"/>
    </location>
</feature>
<feature type="transmembrane region" description="Helical" evidence="7">
    <location>
        <begin position="139"/>
        <end position="162"/>
    </location>
</feature>
<feature type="transmembrane region" description="Helical" evidence="7">
    <location>
        <begin position="103"/>
        <end position="127"/>
    </location>
</feature>
<dbReference type="PANTHER" id="PTHR34229:SF1">
    <property type="entry name" value="METAL TRANSPORT PROTEIN HI_1621-RELATED"/>
    <property type="match status" value="1"/>
</dbReference>
<feature type="domain" description="PDGLE" evidence="8">
    <location>
        <begin position="235"/>
        <end position="318"/>
    </location>
</feature>